<reference evidence="2 3" key="1">
    <citation type="submission" date="2015-03" db="EMBL/GenBank/DDBJ databases">
        <title>Genome Sequence of Kiloniella spongiae MEBiC09566, isolated from a marine sponge.</title>
        <authorList>
            <person name="Shao Z."/>
            <person name="Wang L."/>
            <person name="Li X."/>
        </authorList>
    </citation>
    <scope>NUCLEOTIDE SEQUENCE [LARGE SCALE GENOMIC DNA]</scope>
    <source>
        <strain evidence="2 3">MEBiC09566</strain>
    </source>
</reference>
<name>A0A0H2MAG0_9PROT</name>
<dbReference type="InterPro" id="IPR007138">
    <property type="entry name" value="ABM_dom"/>
</dbReference>
<gene>
    <name evidence="2" type="ORF">WH96_19450</name>
</gene>
<dbReference type="Gene3D" id="3.30.70.100">
    <property type="match status" value="1"/>
</dbReference>
<evidence type="ECO:0000259" key="1">
    <source>
        <dbReference type="PROSITE" id="PS51725"/>
    </source>
</evidence>
<dbReference type="Proteomes" id="UP000035444">
    <property type="component" value="Unassembled WGS sequence"/>
</dbReference>
<sequence>MCKLWISAGIELQDGADLNTVKSALNQLVIDTVKEPGCIKFEILQQQDKPECFTLWECWVNDDALKAHFEAPHTLAYLENNYTKVNYIERLQMNIAA</sequence>
<evidence type="ECO:0000313" key="2">
    <source>
        <dbReference type="EMBL" id="KLN59166.1"/>
    </source>
</evidence>
<organism evidence="2 3">
    <name type="scientific">Kiloniella spongiae</name>
    <dbReference type="NCBI Taxonomy" id="1489064"/>
    <lineage>
        <taxon>Bacteria</taxon>
        <taxon>Pseudomonadati</taxon>
        <taxon>Pseudomonadota</taxon>
        <taxon>Alphaproteobacteria</taxon>
        <taxon>Rhodospirillales</taxon>
        <taxon>Kiloniellaceae</taxon>
        <taxon>Kiloniella</taxon>
    </lineage>
</organism>
<dbReference type="GO" id="GO:0003824">
    <property type="term" value="F:catalytic activity"/>
    <property type="evidence" value="ECO:0007669"/>
    <property type="project" value="TreeGrafter"/>
</dbReference>
<dbReference type="PANTHER" id="PTHR33336">
    <property type="entry name" value="QUINOL MONOOXYGENASE YGIN-RELATED"/>
    <property type="match status" value="1"/>
</dbReference>
<dbReference type="SUPFAM" id="SSF54909">
    <property type="entry name" value="Dimeric alpha+beta barrel"/>
    <property type="match status" value="1"/>
</dbReference>
<protein>
    <recommendedName>
        <fullName evidence="1">ABM domain-containing protein</fullName>
    </recommendedName>
</protein>
<dbReference type="RefSeq" id="WP_047765918.1">
    <property type="nucleotide sequence ID" value="NZ_LAQL01000019.1"/>
</dbReference>
<dbReference type="AlphaFoldDB" id="A0A0H2MAG0"/>
<dbReference type="OrthoDB" id="287932at2"/>
<feature type="domain" description="ABM" evidence="1">
    <location>
        <begin position="4"/>
        <end position="93"/>
    </location>
</feature>
<evidence type="ECO:0000313" key="3">
    <source>
        <dbReference type="Proteomes" id="UP000035444"/>
    </source>
</evidence>
<dbReference type="PANTHER" id="PTHR33336:SF3">
    <property type="entry name" value="ABM DOMAIN-CONTAINING PROTEIN"/>
    <property type="match status" value="1"/>
</dbReference>
<dbReference type="STRING" id="1489064.WH96_19450"/>
<dbReference type="InterPro" id="IPR050744">
    <property type="entry name" value="AI-2_Isomerase_LsrG"/>
</dbReference>
<proteinExistence type="predicted"/>
<comment type="caution">
    <text evidence="2">The sequence shown here is derived from an EMBL/GenBank/DDBJ whole genome shotgun (WGS) entry which is preliminary data.</text>
</comment>
<dbReference type="Pfam" id="PF03992">
    <property type="entry name" value="ABM"/>
    <property type="match status" value="1"/>
</dbReference>
<accession>A0A0H2MAG0</accession>
<keyword evidence="3" id="KW-1185">Reference proteome</keyword>
<dbReference type="InterPro" id="IPR011008">
    <property type="entry name" value="Dimeric_a/b-barrel"/>
</dbReference>
<dbReference type="PROSITE" id="PS51725">
    <property type="entry name" value="ABM"/>
    <property type="match status" value="1"/>
</dbReference>
<dbReference type="EMBL" id="LAQL01000019">
    <property type="protein sequence ID" value="KLN59166.1"/>
    <property type="molecule type" value="Genomic_DNA"/>
</dbReference>